<keyword evidence="9" id="KW-0325">Glycoprotein</keyword>
<keyword evidence="2 10" id="KW-0813">Transport</keyword>
<dbReference type="PANTHER" id="PTHR11893">
    <property type="entry name" value="INNEXIN"/>
    <property type="match status" value="1"/>
</dbReference>
<accession>A0AAE0SNC4</accession>
<feature type="transmembrane region" description="Helical" evidence="10">
    <location>
        <begin position="211"/>
        <end position="234"/>
    </location>
</feature>
<evidence type="ECO:0000256" key="9">
    <source>
        <dbReference type="PIRSR" id="PIRSR600990-52"/>
    </source>
</evidence>
<keyword evidence="6 10" id="KW-0406">Ion transport</keyword>
<sequence length="427" mass="50207">MPPRKQAVYKEFRVVSDWLKAYGAGPNRVALDDDIFDRLSHRLTFLILVIFTMVAAAQQVVGEKMRCWLPPNFHWSHGNYTREMCWLTNTYDIPWNESIPMQKKDREEHEIRYYQWVPLILLCMAFMFYFPKFIWRTLSGGALCMDHVMLRLVECAFSKRSERKAMLGDIADYLDGYFTSTTPYHKNCCYSKRMLLAKYTCMVCGRRYGNYFLTTSLISKYVYLANAVLVFYLLNDFLSADFSLYGLEVLRGFVSTNHESGRKMSLRFPVVTFCDIQIRHMHVVQPWTLQCVLPGNLYNEKIFIFLWFWYLFVAVLTGVGFLRAIYNFVARPRKLFFIKKHLRIRGRYPLKSENKALIRKNIIKFADEYLKQDGIFLMELAVKNGSDLLAGDILVGLWDRFMERNGVIQEKPSEPIILQSEPNDSQT</sequence>
<evidence type="ECO:0000256" key="3">
    <source>
        <dbReference type="ARBA" id="ARBA00022475"/>
    </source>
</evidence>
<evidence type="ECO:0000256" key="6">
    <source>
        <dbReference type="ARBA" id="ARBA00023065"/>
    </source>
</evidence>
<evidence type="ECO:0000313" key="12">
    <source>
        <dbReference type="Proteomes" id="UP001195483"/>
    </source>
</evidence>
<dbReference type="InterPro" id="IPR000990">
    <property type="entry name" value="Innexin"/>
</dbReference>
<dbReference type="PRINTS" id="PR01262">
    <property type="entry name" value="INNEXIN"/>
</dbReference>
<organism evidence="11 12">
    <name type="scientific">Potamilus streckersoni</name>
    <dbReference type="NCBI Taxonomy" id="2493646"/>
    <lineage>
        <taxon>Eukaryota</taxon>
        <taxon>Metazoa</taxon>
        <taxon>Spiralia</taxon>
        <taxon>Lophotrochozoa</taxon>
        <taxon>Mollusca</taxon>
        <taxon>Bivalvia</taxon>
        <taxon>Autobranchia</taxon>
        <taxon>Heteroconchia</taxon>
        <taxon>Palaeoheterodonta</taxon>
        <taxon>Unionida</taxon>
        <taxon>Unionoidea</taxon>
        <taxon>Unionidae</taxon>
        <taxon>Ambleminae</taxon>
        <taxon>Lampsilini</taxon>
        <taxon>Potamilus</taxon>
    </lineage>
</organism>
<keyword evidence="8 10" id="KW-0407">Ion channel</keyword>
<feature type="transmembrane region" description="Helical" evidence="10">
    <location>
        <begin position="113"/>
        <end position="130"/>
    </location>
</feature>
<comment type="subcellular location">
    <subcellularLocation>
        <location evidence="1 10">Cell membrane</location>
        <topology evidence="1 10">Multi-pass membrane protein</topology>
    </subcellularLocation>
</comment>
<feature type="transmembrane region" description="Helical" evidence="10">
    <location>
        <begin position="43"/>
        <end position="61"/>
    </location>
</feature>
<proteinExistence type="inferred from homology"/>
<comment type="function">
    <text evidence="10">Structural component of the gap junctions.</text>
</comment>
<dbReference type="PANTHER" id="PTHR11893:SF36">
    <property type="entry name" value="INNEXIN-5"/>
    <property type="match status" value="1"/>
</dbReference>
<evidence type="ECO:0000256" key="4">
    <source>
        <dbReference type="ARBA" id="ARBA00022692"/>
    </source>
</evidence>
<reference evidence="11" key="1">
    <citation type="journal article" date="2021" name="Genome Biol. Evol.">
        <title>A High-Quality Reference Genome for a Parasitic Bivalve with Doubly Uniparental Inheritance (Bivalvia: Unionida).</title>
        <authorList>
            <person name="Smith C.H."/>
        </authorList>
    </citation>
    <scope>NUCLEOTIDE SEQUENCE</scope>
    <source>
        <strain evidence="11">CHS0354</strain>
    </source>
</reference>
<keyword evidence="4 10" id="KW-0812">Transmembrane</keyword>
<evidence type="ECO:0000313" key="11">
    <source>
        <dbReference type="EMBL" id="KAK3594851.1"/>
    </source>
</evidence>
<keyword evidence="3" id="KW-1003">Cell membrane</keyword>
<keyword evidence="5 10" id="KW-1133">Transmembrane helix</keyword>
<reference evidence="11" key="3">
    <citation type="submission" date="2023-05" db="EMBL/GenBank/DDBJ databases">
        <authorList>
            <person name="Smith C.H."/>
        </authorList>
    </citation>
    <scope>NUCLEOTIDE SEQUENCE</scope>
    <source>
        <strain evidence="11">CHS0354</strain>
        <tissue evidence="11">Mantle</tissue>
    </source>
</reference>
<evidence type="ECO:0000256" key="1">
    <source>
        <dbReference type="ARBA" id="ARBA00004651"/>
    </source>
</evidence>
<dbReference type="EMBL" id="JAEAOA010000405">
    <property type="protein sequence ID" value="KAK3594851.1"/>
    <property type="molecule type" value="Genomic_DNA"/>
</dbReference>
<evidence type="ECO:0000256" key="8">
    <source>
        <dbReference type="ARBA" id="ARBA00023303"/>
    </source>
</evidence>
<gene>
    <name evidence="10" type="primary">inx</name>
    <name evidence="11" type="ORF">CHS0354_005774</name>
</gene>
<dbReference type="PROSITE" id="PS51013">
    <property type="entry name" value="PANNEXIN"/>
    <property type="match status" value="1"/>
</dbReference>
<protein>
    <recommendedName>
        <fullName evidence="10">Innexin</fullName>
    </recommendedName>
</protein>
<keyword evidence="12" id="KW-1185">Reference proteome</keyword>
<feature type="transmembrane region" description="Helical" evidence="10">
    <location>
        <begin position="302"/>
        <end position="326"/>
    </location>
</feature>
<dbReference type="GO" id="GO:0005921">
    <property type="term" value="C:gap junction"/>
    <property type="evidence" value="ECO:0007669"/>
    <property type="project" value="UniProtKB-UniRule"/>
</dbReference>
<evidence type="ECO:0000256" key="7">
    <source>
        <dbReference type="ARBA" id="ARBA00023136"/>
    </source>
</evidence>
<evidence type="ECO:0000256" key="5">
    <source>
        <dbReference type="ARBA" id="ARBA00022989"/>
    </source>
</evidence>
<comment type="similarity">
    <text evidence="10">Belongs to the pannexin family.</text>
</comment>
<keyword evidence="7 10" id="KW-0472">Membrane</keyword>
<dbReference type="AlphaFoldDB" id="A0AAE0SNC4"/>
<evidence type="ECO:0000256" key="10">
    <source>
        <dbReference type="RuleBase" id="RU010713"/>
    </source>
</evidence>
<dbReference type="GO" id="GO:0034220">
    <property type="term" value="P:monoatomic ion transmembrane transport"/>
    <property type="evidence" value="ECO:0007669"/>
    <property type="project" value="UniProtKB-KW"/>
</dbReference>
<comment type="caution">
    <text evidence="11">The sequence shown here is derived from an EMBL/GenBank/DDBJ whole genome shotgun (WGS) entry which is preliminary data.</text>
</comment>
<feature type="glycosylation site" description="N-linked (GlcNAc...) asparagine" evidence="9">
    <location>
        <position position="72"/>
    </location>
</feature>
<evidence type="ECO:0000256" key="2">
    <source>
        <dbReference type="ARBA" id="ARBA00022448"/>
    </source>
</evidence>
<dbReference type="Pfam" id="PF00876">
    <property type="entry name" value="Innexin"/>
    <property type="match status" value="1"/>
</dbReference>
<name>A0AAE0SNC4_9BIVA</name>
<dbReference type="GO" id="GO:0005886">
    <property type="term" value="C:plasma membrane"/>
    <property type="evidence" value="ECO:0007669"/>
    <property type="project" value="UniProtKB-SubCell"/>
</dbReference>
<dbReference type="Proteomes" id="UP001195483">
    <property type="component" value="Unassembled WGS sequence"/>
</dbReference>
<reference evidence="11" key="2">
    <citation type="journal article" date="2021" name="Genome Biol. Evol.">
        <title>Developing a high-quality reference genome for a parasitic bivalve with doubly uniparental inheritance (Bivalvia: Unionida).</title>
        <authorList>
            <person name="Smith C.H."/>
        </authorList>
    </citation>
    <scope>NUCLEOTIDE SEQUENCE</scope>
    <source>
        <strain evidence="11">CHS0354</strain>
        <tissue evidence="11">Mantle</tissue>
    </source>
</reference>